<dbReference type="InterPro" id="IPR045142">
    <property type="entry name" value="BCAS3-like"/>
</dbReference>
<feature type="domain" description="BCAS3 WD40" evidence="2">
    <location>
        <begin position="25"/>
        <end position="88"/>
    </location>
</feature>
<sequence>FVRTFKVQPVPRRGVGVGADDEKRGVVTHVYNLRRGRTYASIEGCEVARDGRWTAISTDHRTVHVFATNPYGGPGDVASHVDGRVRNVDVVQFPLTELQPVARLRPKAVMNEQTPHAVPLAVTFLSPLALSNSPNLLPTHQRSSSQTRHPTSSPNTSTSPLVSSPNMSKKPTNFQDVLIFDPLDSTLSLYRLVVDKHLARESGIASLGVTSISLPGLGGLSGSSPSKSLLGGGGMMSRASSTSTNREREREKEQYELSVKDSVVATWSLARRGKEWVEVKKPLKVPVKRDVRRGVDWLAETEITTCSKSKHVLPRSLYLSHQFSFYTLGEDYHALIRRLHLDIVGPKIEVRTTVSINTFATPPSSGAFMEDFDTRRHSTASGMSMSPPSFDFDEPIANAISGSFDNTNIPAILPMFPNGVAGSTKPKGFRNAIPIRSVTGGVSEGIGRLRSQMGRGGGGGRAHGGVPLEFDEEDEDFLAPPPVLVSGGATSDFLNADVVGTVDEEIFNGWDG</sequence>
<comment type="caution">
    <text evidence="3">The sequence shown here is derived from an EMBL/GenBank/DDBJ whole genome shotgun (WGS) entry which is preliminary data.</text>
</comment>
<dbReference type="InParanoid" id="A0A409X733"/>
<evidence type="ECO:0000313" key="4">
    <source>
        <dbReference type="Proteomes" id="UP000284842"/>
    </source>
</evidence>
<feature type="non-terminal residue" evidence="3">
    <location>
        <position position="1"/>
    </location>
</feature>
<dbReference type="InterPro" id="IPR048382">
    <property type="entry name" value="BCAS3_WD40"/>
</dbReference>
<dbReference type="GO" id="GO:0006914">
    <property type="term" value="P:autophagy"/>
    <property type="evidence" value="ECO:0007669"/>
    <property type="project" value="InterPro"/>
</dbReference>
<dbReference type="PANTHER" id="PTHR13268">
    <property type="entry name" value="BREAST CARCINOMA AMPLIFIED SEQUENCE 3"/>
    <property type="match status" value="1"/>
</dbReference>
<dbReference type="Pfam" id="PF21034">
    <property type="entry name" value="BCAS3_WD40"/>
    <property type="match status" value="1"/>
</dbReference>
<proteinExistence type="predicted"/>
<protein>
    <recommendedName>
        <fullName evidence="2">BCAS3 WD40 domain-containing protein</fullName>
    </recommendedName>
</protein>
<feature type="region of interest" description="Disordered" evidence="1">
    <location>
        <begin position="223"/>
        <end position="254"/>
    </location>
</feature>
<feature type="compositionally biased region" description="Low complexity" evidence="1">
    <location>
        <begin position="147"/>
        <end position="165"/>
    </location>
</feature>
<feature type="non-terminal residue" evidence="3">
    <location>
        <position position="512"/>
    </location>
</feature>
<keyword evidence="4" id="KW-1185">Reference proteome</keyword>
<dbReference type="OrthoDB" id="25778at2759"/>
<name>A0A409X733_9AGAR</name>
<dbReference type="GO" id="GO:0042594">
    <property type="term" value="P:response to starvation"/>
    <property type="evidence" value="ECO:0007669"/>
    <property type="project" value="TreeGrafter"/>
</dbReference>
<dbReference type="Proteomes" id="UP000284842">
    <property type="component" value="Unassembled WGS sequence"/>
</dbReference>
<feature type="compositionally biased region" description="Basic and acidic residues" evidence="1">
    <location>
        <begin position="245"/>
        <end position="254"/>
    </location>
</feature>
<feature type="region of interest" description="Disordered" evidence="1">
    <location>
        <begin position="135"/>
        <end position="168"/>
    </location>
</feature>
<evidence type="ECO:0000313" key="3">
    <source>
        <dbReference type="EMBL" id="PPQ86598.1"/>
    </source>
</evidence>
<dbReference type="PANTHER" id="PTHR13268:SF0">
    <property type="entry name" value="BCAS3 MICROTUBULE ASSOCIATED CELL MIGRATION FACTOR"/>
    <property type="match status" value="1"/>
</dbReference>
<dbReference type="STRING" id="181874.A0A409X733"/>
<dbReference type="EMBL" id="NHTK01004452">
    <property type="protein sequence ID" value="PPQ86598.1"/>
    <property type="molecule type" value="Genomic_DNA"/>
</dbReference>
<dbReference type="AlphaFoldDB" id="A0A409X733"/>
<evidence type="ECO:0000256" key="1">
    <source>
        <dbReference type="SAM" id="MobiDB-lite"/>
    </source>
</evidence>
<gene>
    <name evidence="3" type="ORF">CVT24_007880</name>
</gene>
<dbReference type="GO" id="GO:0005737">
    <property type="term" value="C:cytoplasm"/>
    <property type="evidence" value="ECO:0007669"/>
    <property type="project" value="TreeGrafter"/>
</dbReference>
<accession>A0A409X733</accession>
<evidence type="ECO:0000259" key="2">
    <source>
        <dbReference type="Pfam" id="PF21034"/>
    </source>
</evidence>
<organism evidence="3 4">
    <name type="scientific">Panaeolus cyanescens</name>
    <dbReference type="NCBI Taxonomy" id="181874"/>
    <lineage>
        <taxon>Eukaryota</taxon>
        <taxon>Fungi</taxon>
        <taxon>Dikarya</taxon>
        <taxon>Basidiomycota</taxon>
        <taxon>Agaricomycotina</taxon>
        <taxon>Agaricomycetes</taxon>
        <taxon>Agaricomycetidae</taxon>
        <taxon>Agaricales</taxon>
        <taxon>Agaricineae</taxon>
        <taxon>Galeropsidaceae</taxon>
        <taxon>Panaeolus</taxon>
    </lineage>
</organism>
<reference evidence="3 4" key="1">
    <citation type="journal article" date="2018" name="Evol. Lett.">
        <title>Horizontal gene cluster transfer increased hallucinogenic mushroom diversity.</title>
        <authorList>
            <person name="Reynolds H.T."/>
            <person name="Vijayakumar V."/>
            <person name="Gluck-Thaler E."/>
            <person name="Korotkin H.B."/>
            <person name="Matheny P.B."/>
            <person name="Slot J.C."/>
        </authorList>
    </citation>
    <scope>NUCLEOTIDE SEQUENCE [LARGE SCALE GENOMIC DNA]</scope>
    <source>
        <strain evidence="3 4">2629</strain>
    </source>
</reference>